<dbReference type="PANTHER" id="PTHR48079:SF6">
    <property type="entry name" value="NAD(P)-BINDING DOMAIN-CONTAINING PROTEIN-RELATED"/>
    <property type="match status" value="1"/>
</dbReference>
<reference evidence="2" key="1">
    <citation type="submission" date="2020-11" db="EMBL/GenBank/DDBJ databases">
        <authorList>
            <consortium name="DOE Joint Genome Institute"/>
            <person name="Ahrendt S."/>
            <person name="Riley R."/>
            <person name="Andreopoulos W."/>
            <person name="Labutti K."/>
            <person name="Pangilinan J."/>
            <person name="Ruiz-Duenas F.J."/>
            <person name="Barrasa J.M."/>
            <person name="Sanchez-Garcia M."/>
            <person name="Camarero S."/>
            <person name="Miyauchi S."/>
            <person name="Serrano A."/>
            <person name="Linde D."/>
            <person name="Babiker R."/>
            <person name="Drula E."/>
            <person name="Ayuso-Fernandez I."/>
            <person name="Pacheco R."/>
            <person name="Padilla G."/>
            <person name="Ferreira P."/>
            <person name="Barriuso J."/>
            <person name="Kellner H."/>
            <person name="Castanera R."/>
            <person name="Alfaro M."/>
            <person name="Ramirez L."/>
            <person name="Pisabarro A.G."/>
            <person name="Kuo A."/>
            <person name="Tritt A."/>
            <person name="Lipzen A."/>
            <person name="He G."/>
            <person name="Yan M."/>
            <person name="Ng V."/>
            <person name="Cullen D."/>
            <person name="Martin F."/>
            <person name="Rosso M.-N."/>
            <person name="Henrissat B."/>
            <person name="Hibbett D."/>
            <person name="Martinez A.T."/>
            <person name="Grigoriev I.V."/>
        </authorList>
    </citation>
    <scope>NUCLEOTIDE SEQUENCE</scope>
    <source>
        <strain evidence="2">CBS 247.69</strain>
    </source>
</reference>
<dbReference type="GO" id="GO:0005737">
    <property type="term" value="C:cytoplasm"/>
    <property type="evidence" value="ECO:0007669"/>
    <property type="project" value="TreeGrafter"/>
</dbReference>
<sequence length="337" mass="36527">MRGHLTHIFLTGATGYIGGSVLTRLLSHSLSDTFQLAVLIRSSEKAKQFRTLGVKAVVGSNSDHQLLRQLAGDADIIFACADADDLGAAQAILDGMKDHYERTGKPASLIHTSGTGVLADDANGMYSTNEVYSDLDIEKLEALAPTQPHREVDLALVKADTEGYVKTYIILPSTIYGIASGPLVDLGLQNTHSQQIPALVKISLDRGQGGMVGLGKNLWPNVHVKEVAELYILLFDQIHSQKATHSPAHGRFGFYFGENGEHSMYEVAETIARLLYDIGKGDSPHPTTFTTEEMKKYFPSGTSLGTNSRCKSDRARALGWKPRKGTSDMLASIKGEL</sequence>
<dbReference type="InterPro" id="IPR036291">
    <property type="entry name" value="NAD(P)-bd_dom_sf"/>
</dbReference>
<dbReference type="InterPro" id="IPR016040">
    <property type="entry name" value="NAD(P)-bd_dom"/>
</dbReference>
<proteinExistence type="predicted"/>
<organism evidence="2 3">
    <name type="scientific">Collybia nuda</name>
    <dbReference type="NCBI Taxonomy" id="64659"/>
    <lineage>
        <taxon>Eukaryota</taxon>
        <taxon>Fungi</taxon>
        <taxon>Dikarya</taxon>
        <taxon>Basidiomycota</taxon>
        <taxon>Agaricomycotina</taxon>
        <taxon>Agaricomycetes</taxon>
        <taxon>Agaricomycetidae</taxon>
        <taxon>Agaricales</taxon>
        <taxon>Tricholomatineae</taxon>
        <taxon>Clitocybaceae</taxon>
        <taxon>Collybia</taxon>
    </lineage>
</organism>
<evidence type="ECO:0000313" key="3">
    <source>
        <dbReference type="Proteomes" id="UP000807353"/>
    </source>
</evidence>
<feature type="domain" description="NAD(P)-binding" evidence="1">
    <location>
        <begin position="12"/>
        <end position="99"/>
    </location>
</feature>
<comment type="caution">
    <text evidence="2">The sequence shown here is derived from an EMBL/GenBank/DDBJ whole genome shotgun (WGS) entry which is preliminary data.</text>
</comment>
<gene>
    <name evidence="2" type="ORF">BDZ94DRAFT_847171</name>
</gene>
<dbReference type="Pfam" id="PF13460">
    <property type="entry name" value="NAD_binding_10"/>
    <property type="match status" value="1"/>
</dbReference>
<name>A0A9P6CJ77_9AGAR</name>
<keyword evidence="3" id="KW-1185">Reference proteome</keyword>
<dbReference type="InterPro" id="IPR051783">
    <property type="entry name" value="NAD(P)-dependent_oxidoreduct"/>
</dbReference>
<evidence type="ECO:0000313" key="2">
    <source>
        <dbReference type="EMBL" id="KAF9468157.1"/>
    </source>
</evidence>
<dbReference type="GO" id="GO:0004029">
    <property type="term" value="F:aldehyde dehydrogenase (NAD+) activity"/>
    <property type="evidence" value="ECO:0007669"/>
    <property type="project" value="TreeGrafter"/>
</dbReference>
<dbReference type="AlphaFoldDB" id="A0A9P6CJ77"/>
<accession>A0A9P6CJ77</accession>
<dbReference type="OrthoDB" id="10262413at2759"/>
<dbReference type="Proteomes" id="UP000807353">
    <property type="component" value="Unassembled WGS sequence"/>
</dbReference>
<protein>
    <submittedName>
        <fullName evidence="2">NAD(P)-binding protein</fullName>
    </submittedName>
</protein>
<dbReference type="EMBL" id="MU150234">
    <property type="protein sequence ID" value="KAF9468157.1"/>
    <property type="molecule type" value="Genomic_DNA"/>
</dbReference>
<evidence type="ECO:0000259" key="1">
    <source>
        <dbReference type="Pfam" id="PF13460"/>
    </source>
</evidence>
<dbReference type="PANTHER" id="PTHR48079">
    <property type="entry name" value="PROTEIN YEEZ"/>
    <property type="match status" value="1"/>
</dbReference>
<dbReference type="Gene3D" id="3.40.50.720">
    <property type="entry name" value="NAD(P)-binding Rossmann-like Domain"/>
    <property type="match status" value="1"/>
</dbReference>
<dbReference type="SUPFAM" id="SSF51735">
    <property type="entry name" value="NAD(P)-binding Rossmann-fold domains"/>
    <property type="match status" value="1"/>
</dbReference>